<evidence type="ECO:0000256" key="1">
    <source>
        <dbReference type="ARBA" id="ARBA00004651"/>
    </source>
</evidence>
<reference evidence="12" key="2">
    <citation type="journal article" date="2019" name="Nat. Med.">
        <title>A library of human gut bacterial isolates paired with longitudinal multiomics data enables mechanistic microbiome research.</title>
        <authorList>
            <person name="Poyet M."/>
            <person name="Groussin M."/>
            <person name="Gibbons S.M."/>
            <person name="Avila-Pacheco J."/>
            <person name="Jiang X."/>
            <person name="Kearney S.M."/>
            <person name="Perrotta A.R."/>
            <person name="Berdy B."/>
            <person name="Zhao S."/>
            <person name="Lieberman T.D."/>
            <person name="Swanson P.K."/>
            <person name="Smith M."/>
            <person name="Roesemann S."/>
            <person name="Alexander J.E."/>
            <person name="Rich S.A."/>
            <person name="Livny J."/>
            <person name="Vlamakis H."/>
            <person name="Clish C."/>
            <person name="Bullock K."/>
            <person name="Deik A."/>
            <person name="Scott J."/>
            <person name="Pierce K.A."/>
            <person name="Xavier R.J."/>
            <person name="Alm E.J."/>
        </authorList>
    </citation>
    <scope>NUCLEOTIDE SEQUENCE</scope>
    <source>
        <strain evidence="12">BIOML-A12</strain>
    </source>
</reference>
<protein>
    <submittedName>
        <fullName evidence="10">Membrane protein</fullName>
    </submittedName>
    <submittedName>
        <fullName evidence="11">Threonine/serine exporter family protein</fullName>
    </submittedName>
</protein>
<sequence>MYLINMMIASFFASLGFGVMFNIRGRKLILAGIAGSIGGAVYHAALLVGCSELTAMFLGSVALSLYSEIFARICKTPVTTFIICALIPLVPGGGMYRTMLKAIEGDVMQALSIGLDTLTIAGVLALGILVVSTIMKAVFKPERRSVRRHVEN</sequence>
<feature type="transmembrane region" description="Helical" evidence="8">
    <location>
        <begin position="41"/>
        <end position="66"/>
    </location>
</feature>
<evidence type="ECO:0000313" key="13">
    <source>
        <dbReference type="Proteomes" id="UP000030008"/>
    </source>
</evidence>
<comment type="caution">
    <text evidence="10">The sequence shown here is derived from an EMBL/GenBank/DDBJ whole genome shotgun (WGS) entry which is preliminary data.</text>
</comment>
<evidence type="ECO:0000256" key="6">
    <source>
        <dbReference type="ARBA" id="ARBA00023136"/>
    </source>
</evidence>
<keyword evidence="4 8" id="KW-0812">Transmembrane</keyword>
<dbReference type="PANTHER" id="PTHR34390:SF1">
    <property type="entry name" value="SUCCINATE TRANSPORTER SUBUNIT YJJB-RELATED"/>
    <property type="match status" value="1"/>
</dbReference>
<feature type="transmembrane region" description="Helical" evidence="8">
    <location>
        <begin position="118"/>
        <end position="139"/>
    </location>
</feature>
<evidence type="ECO:0000313" key="10">
    <source>
        <dbReference type="EMBL" id="KGJ51848.1"/>
    </source>
</evidence>
<dbReference type="Proteomes" id="UP001203972">
    <property type="component" value="Unassembled WGS sequence"/>
</dbReference>
<dbReference type="Proteomes" id="UP000030008">
    <property type="component" value="Unassembled WGS sequence"/>
</dbReference>
<comment type="similarity">
    <text evidence="7">Belongs to the ThrE exporter (TC 2.A.79) family.</text>
</comment>
<keyword evidence="2" id="KW-1003">Cell membrane</keyword>
<feature type="transmembrane region" description="Helical" evidence="8">
    <location>
        <begin position="78"/>
        <end position="98"/>
    </location>
</feature>
<proteinExistence type="inferred from homology"/>
<reference evidence="10 13" key="1">
    <citation type="submission" date="2014-08" db="EMBL/GenBank/DDBJ databases">
        <title>Clostridium innocuum, an unnegligible vancomycin-resistant pathogen causing extra-intestinal infections.</title>
        <authorList>
            <person name="Feng Y."/>
            <person name="Chiu C.-H."/>
        </authorList>
    </citation>
    <scope>NUCLEOTIDE SEQUENCE [LARGE SCALE GENOMIC DNA]</scope>
    <source>
        <strain evidence="10 13">AN88</strain>
    </source>
</reference>
<evidence type="ECO:0000313" key="12">
    <source>
        <dbReference type="EMBL" id="MZH56933.1"/>
    </source>
</evidence>
<dbReference type="AlphaFoldDB" id="A0A099I4R7"/>
<evidence type="ECO:0000256" key="7">
    <source>
        <dbReference type="ARBA" id="ARBA00034125"/>
    </source>
</evidence>
<accession>A0A099I4R7</accession>
<dbReference type="InterPro" id="IPR050539">
    <property type="entry name" value="ThrE_Dicarb/AminoAcid_Exp"/>
</dbReference>
<reference evidence="11" key="3">
    <citation type="journal article" date="2022" name="Clin. Infect. Dis.">
        <title>Association between Clostridium innocuum and antibiotic-associated diarrhea in adults and children: A cross-sectional study and comparative genomics analysis.</title>
        <authorList>
            <person name="Cherny K.E."/>
            <person name="Muscat E.B."/>
            <person name="Balaji A."/>
            <person name="Mukherjee J."/>
            <person name="Ozer E.A."/>
            <person name="Angarone M.P."/>
            <person name="Hauser A.R."/>
            <person name="Sichel J.S."/>
            <person name="Amponsah E."/>
            <person name="Kociolek L.K."/>
        </authorList>
    </citation>
    <scope>NUCLEOTIDE SEQUENCE</scope>
    <source>
        <strain evidence="11">NU1-AC-029v</strain>
    </source>
</reference>
<dbReference type="RefSeq" id="WP_008819273.1">
    <property type="nucleotide sequence ID" value="NZ_AP025565.1"/>
</dbReference>
<dbReference type="Pfam" id="PF12821">
    <property type="entry name" value="ThrE_2"/>
    <property type="match status" value="1"/>
</dbReference>
<name>A0A099I4R7_CLOIN</name>
<feature type="domain" description="Threonine/Serine exporter ThrE" evidence="9">
    <location>
        <begin position="7"/>
        <end position="134"/>
    </location>
</feature>
<keyword evidence="6 8" id="KW-0472">Membrane</keyword>
<organism evidence="10 13">
    <name type="scientific">Clostridium innocuum</name>
    <dbReference type="NCBI Taxonomy" id="1522"/>
    <lineage>
        <taxon>Bacteria</taxon>
        <taxon>Bacillati</taxon>
        <taxon>Bacillota</taxon>
        <taxon>Clostridia</taxon>
        <taxon>Eubacteriales</taxon>
        <taxon>Clostridiaceae</taxon>
        <taxon>Clostridium</taxon>
    </lineage>
</organism>
<evidence type="ECO:0000256" key="2">
    <source>
        <dbReference type="ARBA" id="ARBA00022475"/>
    </source>
</evidence>
<dbReference type="Proteomes" id="UP000604383">
    <property type="component" value="Unassembled WGS sequence"/>
</dbReference>
<dbReference type="GO" id="GO:0005886">
    <property type="term" value="C:plasma membrane"/>
    <property type="evidence" value="ECO:0007669"/>
    <property type="project" value="UniProtKB-SubCell"/>
</dbReference>
<dbReference type="GO" id="GO:0015744">
    <property type="term" value="P:succinate transport"/>
    <property type="evidence" value="ECO:0007669"/>
    <property type="project" value="TreeGrafter"/>
</dbReference>
<evidence type="ECO:0000256" key="5">
    <source>
        <dbReference type="ARBA" id="ARBA00022989"/>
    </source>
</evidence>
<dbReference type="InterPro" id="IPR024528">
    <property type="entry name" value="ThrE_2"/>
</dbReference>
<dbReference type="EMBL" id="JQIF01000095">
    <property type="protein sequence ID" value="KGJ51848.1"/>
    <property type="molecule type" value="Genomic_DNA"/>
</dbReference>
<dbReference type="PANTHER" id="PTHR34390">
    <property type="entry name" value="UPF0442 PROTEIN YJJB-RELATED"/>
    <property type="match status" value="1"/>
</dbReference>
<comment type="subcellular location">
    <subcellularLocation>
        <location evidence="1">Cell membrane</location>
        <topology evidence="1">Multi-pass membrane protein</topology>
    </subcellularLocation>
</comment>
<keyword evidence="3" id="KW-0997">Cell inner membrane</keyword>
<evidence type="ECO:0000259" key="9">
    <source>
        <dbReference type="Pfam" id="PF12821"/>
    </source>
</evidence>
<evidence type="ECO:0000313" key="11">
    <source>
        <dbReference type="EMBL" id="MCR0232914.1"/>
    </source>
</evidence>
<gene>
    <name evidence="10" type="ORF">CIAN88_18145</name>
    <name evidence="12" type="ORF">GT664_14550</name>
    <name evidence="11" type="ORF">MKC95_09050</name>
</gene>
<dbReference type="EMBL" id="JAKTMA010000013">
    <property type="protein sequence ID" value="MCR0232914.1"/>
    <property type="molecule type" value="Genomic_DNA"/>
</dbReference>
<dbReference type="EMBL" id="WWTN01000026">
    <property type="protein sequence ID" value="MZH56933.1"/>
    <property type="molecule type" value="Genomic_DNA"/>
</dbReference>
<keyword evidence="5 8" id="KW-1133">Transmembrane helix</keyword>
<evidence type="ECO:0000256" key="4">
    <source>
        <dbReference type="ARBA" id="ARBA00022692"/>
    </source>
</evidence>
<evidence type="ECO:0000256" key="3">
    <source>
        <dbReference type="ARBA" id="ARBA00022519"/>
    </source>
</evidence>
<evidence type="ECO:0000256" key="8">
    <source>
        <dbReference type="SAM" id="Phobius"/>
    </source>
</evidence>